<feature type="region of interest" description="Disordered" evidence="1">
    <location>
        <begin position="18"/>
        <end position="57"/>
    </location>
</feature>
<evidence type="ECO:0000313" key="3">
    <source>
        <dbReference type="Proteomes" id="UP001168821"/>
    </source>
</evidence>
<dbReference type="Proteomes" id="UP001168821">
    <property type="component" value="Unassembled WGS sequence"/>
</dbReference>
<sequence length="76" mass="8262">MACKELTEAELHELVEELMQNSDSEGVYDYDSGEGESEEDEVDNNTITSDERDSPLAVGTFDLGGACALQFKKTGP</sequence>
<comment type="caution">
    <text evidence="2">The sequence shown here is derived from an EMBL/GenBank/DDBJ whole genome shotgun (WGS) entry which is preliminary data.</text>
</comment>
<feature type="compositionally biased region" description="Acidic residues" evidence="1">
    <location>
        <begin position="26"/>
        <end position="43"/>
    </location>
</feature>
<evidence type="ECO:0000313" key="2">
    <source>
        <dbReference type="EMBL" id="KAJ3662340.1"/>
    </source>
</evidence>
<name>A0AA38IS96_9CUCU</name>
<organism evidence="2 3">
    <name type="scientific">Zophobas morio</name>
    <dbReference type="NCBI Taxonomy" id="2755281"/>
    <lineage>
        <taxon>Eukaryota</taxon>
        <taxon>Metazoa</taxon>
        <taxon>Ecdysozoa</taxon>
        <taxon>Arthropoda</taxon>
        <taxon>Hexapoda</taxon>
        <taxon>Insecta</taxon>
        <taxon>Pterygota</taxon>
        <taxon>Neoptera</taxon>
        <taxon>Endopterygota</taxon>
        <taxon>Coleoptera</taxon>
        <taxon>Polyphaga</taxon>
        <taxon>Cucujiformia</taxon>
        <taxon>Tenebrionidae</taxon>
        <taxon>Zophobas</taxon>
    </lineage>
</organism>
<protein>
    <submittedName>
        <fullName evidence="2">Uncharacterized protein</fullName>
    </submittedName>
</protein>
<dbReference type="EMBL" id="JALNTZ010000002">
    <property type="protein sequence ID" value="KAJ3662340.1"/>
    <property type="molecule type" value="Genomic_DNA"/>
</dbReference>
<proteinExistence type="predicted"/>
<gene>
    <name evidence="2" type="ORF">Zmor_006694</name>
</gene>
<accession>A0AA38IS96</accession>
<reference evidence="2" key="1">
    <citation type="journal article" date="2023" name="G3 (Bethesda)">
        <title>Whole genome assemblies of Zophobas morio and Tenebrio molitor.</title>
        <authorList>
            <person name="Kaur S."/>
            <person name="Stinson S.A."/>
            <person name="diCenzo G.C."/>
        </authorList>
    </citation>
    <scope>NUCLEOTIDE SEQUENCE</scope>
    <source>
        <strain evidence="2">QUZm001</strain>
    </source>
</reference>
<evidence type="ECO:0000256" key="1">
    <source>
        <dbReference type="SAM" id="MobiDB-lite"/>
    </source>
</evidence>
<dbReference type="AlphaFoldDB" id="A0AA38IS96"/>
<keyword evidence="3" id="KW-1185">Reference proteome</keyword>